<evidence type="ECO:0000313" key="7">
    <source>
        <dbReference type="EMBL" id="KKS71909.1"/>
    </source>
</evidence>
<dbReference type="InterPro" id="IPR050644">
    <property type="entry name" value="PG_Glycine_Bridge_Synth"/>
</dbReference>
<keyword evidence="3" id="KW-0133">Cell shape</keyword>
<keyword evidence="4" id="KW-0573">Peptidoglycan synthesis</keyword>
<evidence type="ECO:0000256" key="6">
    <source>
        <dbReference type="ARBA" id="ARBA00023316"/>
    </source>
</evidence>
<dbReference type="PROSITE" id="PS51191">
    <property type="entry name" value="FEMABX"/>
    <property type="match status" value="1"/>
</dbReference>
<dbReference type="InterPro" id="IPR003447">
    <property type="entry name" value="FEMABX"/>
</dbReference>
<dbReference type="SUPFAM" id="SSF55729">
    <property type="entry name" value="Acyl-CoA N-acyltransferases (Nat)"/>
    <property type="match status" value="2"/>
</dbReference>
<keyword evidence="2" id="KW-0808">Transferase</keyword>
<evidence type="ECO:0000313" key="8">
    <source>
        <dbReference type="Proteomes" id="UP000033867"/>
    </source>
</evidence>
<evidence type="ECO:0000256" key="3">
    <source>
        <dbReference type="ARBA" id="ARBA00022960"/>
    </source>
</evidence>
<evidence type="ECO:0000256" key="2">
    <source>
        <dbReference type="ARBA" id="ARBA00022679"/>
    </source>
</evidence>
<evidence type="ECO:0000256" key="4">
    <source>
        <dbReference type="ARBA" id="ARBA00022984"/>
    </source>
</evidence>
<keyword evidence="6" id="KW-0961">Cell wall biogenesis/degradation</keyword>
<dbReference type="GO" id="GO:0008360">
    <property type="term" value="P:regulation of cell shape"/>
    <property type="evidence" value="ECO:0007669"/>
    <property type="project" value="UniProtKB-KW"/>
</dbReference>
<dbReference type="PANTHER" id="PTHR36174">
    <property type="entry name" value="LIPID II:GLYCINE GLYCYLTRANSFERASE"/>
    <property type="match status" value="1"/>
</dbReference>
<evidence type="ECO:0000256" key="5">
    <source>
        <dbReference type="ARBA" id="ARBA00023315"/>
    </source>
</evidence>
<dbReference type="GO" id="GO:0071555">
    <property type="term" value="P:cell wall organization"/>
    <property type="evidence" value="ECO:0007669"/>
    <property type="project" value="UniProtKB-KW"/>
</dbReference>
<dbReference type="Pfam" id="PF02388">
    <property type="entry name" value="FemAB"/>
    <property type="match status" value="2"/>
</dbReference>
<keyword evidence="5" id="KW-0012">Acyltransferase</keyword>
<comment type="similarity">
    <text evidence="1">Belongs to the FemABX family.</text>
</comment>
<evidence type="ECO:0000256" key="1">
    <source>
        <dbReference type="ARBA" id="ARBA00009943"/>
    </source>
</evidence>
<comment type="caution">
    <text evidence="7">The sequence shown here is derived from an EMBL/GenBank/DDBJ whole genome shotgun (WGS) entry which is preliminary data.</text>
</comment>
<dbReference type="GO" id="GO:0016755">
    <property type="term" value="F:aminoacyltransferase activity"/>
    <property type="evidence" value="ECO:0007669"/>
    <property type="project" value="InterPro"/>
</dbReference>
<dbReference type="InterPro" id="IPR016181">
    <property type="entry name" value="Acyl_CoA_acyltransferase"/>
</dbReference>
<gene>
    <name evidence="7" type="ORF">UV42_C0017G0013</name>
</gene>
<dbReference type="AlphaFoldDB" id="A0A0G1BFE2"/>
<accession>A0A0G1BFE2</accession>
<dbReference type="Gene3D" id="3.40.630.30">
    <property type="match status" value="1"/>
</dbReference>
<dbReference type="EMBL" id="LCEK01000017">
    <property type="protein sequence ID" value="KKS71909.1"/>
    <property type="molecule type" value="Genomic_DNA"/>
</dbReference>
<organism evidence="7 8">
    <name type="scientific">Candidatus Magasanikbacteria bacterium GW2011_GWE2_42_7</name>
    <dbReference type="NCBI Taxonomy" id="1619052"/>
    <lineage>
        <taxon>Bacteria</taxon>
        <taxon>Candidatus Magasanikiibacteriota</taxon>
    </lineage>
</organism>
<name>A0A0G1BFE2_9BACT</name>
<sequence>MTITEITIQEEWKPATAEFLQSWEWGEFQRAVGQEPIRLNIDNEYVQGFVHRLPLGWKYVYIPRCTISNLASVTSFFQNKKVLFIRIEPDQSSDKALMPDARCLMTRCRQPQHTMVLDLTQSEETLLANMHSKTRYNIKLAEKKGVEIREGKDVNVFWRLNEETTDRDKFKSHDKAYYAKMLEMKSTHQLTAWYDEKPIASQIYIGNAGVCTYLHGASSNEYRNVMAPYLLQWRSIQIAKKFGNVTYDFWGVAAPKQDGNTFHTYAWDDADKLSNVTRYKAGFGGKAISYPDACEMPLKPFQYKLFQLAKKVL</sequence>
<protein>
    <submittedName>
        <fullName evidence="7">Methicillin resistance protein</fullName>
    </submittedName>
</protein>
<dbReference type="GO" id="GO:0009252">
    <property type="term" value="P:peptidoglycan biosynthetic process"/>
    <property type="evidence" value="ECO:0007669"/>
    <property type="project" value="UniProtKB-KW"/>
</dbReference>
<reference evidence="7 8" key="1">
    <citation type="journal article" date="2015" name="Nature">
        <title>rRNA introns, odd ribosomes, and small enigmatic genomes across a large radiation of phyla.</title>
        <authorList>
            <person name="Brown C.T."/>
            <person name="Hug L.A."/>
            <person name="Thomas B.C."/>
            <person name="Sharon I."/>
            <person name="Castelle C.J."/>
            <person name="Singh A."/>
            <person name="Wilkins M.J."/>
            <person name="Williams K.H."/>
            <person name="Banfield J.F."/>
        </authorList>
    </citation>
    <scope>NUCLEOTIDE SEQUENCE [LARGE SCALE GENOMIC DNA]</scope>
</reference>
<dbReference type="Proteomes" id="UP000033867">
    <property type="component" value="Unassembled WGS sequence"/>
</dbReference>
<proteinExistence type="inferred from homology"/>
<dbReference type="PANTHER" id="PTHR36174:SF1">
    <property type="entry name" value="LIPID II:GLYCINE GLYCYLTRANSFERASE"/>
    <property type="match status" value="1"/>
</dbReference>